<evidence type="ECO:0000313" key="1">
    <source>
        <dbReference type="EMBL" id="KAI9921167.1"/>
    </source>
</evidence>
<dbReference type="Proteomes" id="UP001163321">
    <property type="component" value="Chromosome 1"/>
</dbReference>
<proteinExistence type="predicted"/>
<protein>
    <submittedName>
        <fullName evidence="1">Uncharacterized protein</fullName>
    </submittedName>
</protein>
<gene>
    <name evidence="1" type="ORF">PsorP6_000269</name>
</gene>
<evidence type="ECO:0000313" key="2">
    <source>
        <dbReference type="Proteomes" id="UP001163321"/>
    </source>
</evidence>
<accession>A0ACC0WRE7</accession>
<sequence>MFERRKTYVDQRTLLPSHSRERFSAVPDTSGESAASRRMPCRLQPMLINCKHLREASTRTRRLPKRPRPLTTSEDDDLVEGEGLDDTGKEDIDGDDDTCRETSTRSSGGAELDAKRNKGKTSTVHDHFALIQKKVNRKMLTAAQQVTLNMLFLKLLIMVGLPFRLDENPHLLEMLQFLNNSSSLWSRFTYRNVSLDVFSTMRSAVKNM</sequence>
<keyword evidence="2" id="KW-1185">Reference proteome</keyword>
<name>A0ACC0WRE7_9STRA</name>
<reference evidence="1 2" key="1">
    <citation type="journal article" date="2022" name="bioRxiv">
        <title>The genome of the oomycete Peronosclerospora sorghi, a cosmopolitan pathogen of maize and sorghum, is inflated with dispersed pseudogenes.</title>
        <authorList>
            <person name="Fletcher K."/>
            <person name="Martin F."/>
            <person name="Isakeit T."/>
            <person name="Cavanaugh K."/>
            <person name="Magill C."/>
            <person name="Michelmore R."/>
        </authorList>
    </citation>
    <scope>NUCLEOTIDE SEQUENCE [LARGE SCALE GENOMIC DNA]</scope>
    <source>
        <strain evidence="1">P6</strain>
    </source>
</reference>
<organism evidence="1 2">
    <name type="scientific">Peronosclerospora sorghi</name>
    <dbReference type="NCBI Taxonomy" id="230839"/>
    <lineage>
        <taxon>Eukaryota</taxon>
        <taxon>Sar</taxon>
        <taxon>Stramenopiles</taxon>
        <taxon>Oomycota</taxon>
        <taxon>Peronosporomycetes</taxon>
        <taxon>Peronosporales</taxon>
        <taxon>Peronosporaceae</taxon>
        <taxon>Peronosclerospora</taxon>
    </lineage>
</organism>
<comment type="caution">
    <text evidence="1">The sequence shown here is derived from an EMBL/GenBank/DDBJ whole genome shotgun (WGS) entry which is preliminary data.</text>
</comment>
<dbReference type="EMBL" id="CM047580">
    <property type="protein sequence ID" value="KAI9921167.1"/>
    <property type="molecule type" value="Genomic_DNA"/>
</dbReference>